<dbReference type="Proteomes" id="UP000232883">
    <property type="component" value="Chromosome"/>
</dbReference>
<protein>
    <recommendedName>
        <fullName evidence="3">Curlin</fullName>
    </recommendedName>
</protein>
<evidence type="ECO:0000313" key="2">
    <source>
        <dbReference type="Proteomes" id="UP000232883"/>
    </source>
</evidence>
<dbReference type="AlphaFoldDB" id="A0A2K8Z5S7"/>
<accession>A0A2K8Z5S7</accession>
<dbReference type="KEGG" id="spir:CWM47_27070"/>
<reference evidence="1 2" key="1">
    <citation type="submission" date="2017-11" db="EMBL/GenBank/DDBJ databases">
        <title>Taxonomic description and genome sequences of Spirosoma HA7 sp. nov., isolated from pollen microhabitat of Corylus avellana.</title>
        <authorList>
            <person name="Ambika Manirajan B."/>
            <person name="Suarez C."/>
            <person name="Ratering S."/>
            <person name="Geissler-Plaum R."/>
            <person name="Cardinale M."/>
            <person name="Sylvia S."/>
        </authorList>
    </citation>
    <scope>NUCLEOTIDE SEQUENCE [LARGE SCALE GENOMIC DNA]</scope>
    <source>
        <strain evidence="1 2">HA7</strain>
    </source>
</reference>
<evidence type="ECO:0008006" key="3">
    <source>
        <dbReference type="Google" id="ProtNLM"/>
    </source>
</evidence>
<name>A0A2K8Z5S7_9BACT</name>
<organism evidence="1 2">
    <name type="scientific">Spirosoma pollinicola</name>
    <dbReference type="NCBI Taxonomy" id="2057025"/>
    <lineage>
        <taxon>Bacteria</taxon>
        <taxon>Pseudomonadati</taxon>
        <taxon>Bacteroidota</taxon>
        <taxon>Cytophagia</taxon>
        <taxon>Cytophagales</taxon>
        <taxon>Cytophagaceae</taxon>
        <taxon>Spirosoma</taxon>
    </lineage>
</organism>
<sequence>MVFSAAIAQNQATLRQVGTQLNSTQNQVGSHLMSTVIQGTGTNTAINSHNTALTDQLGNNSTATVEQRLFSTANTAILIQKGDNNAGAIEQNVASGGMGVGNTAELFQAGNNNLSTIVQQNNVSFGNQAYLNQYGNNNNETRITQSTLSFRNKATIDMGGDGPMGMYPNGWTPVNGGTAIIEQMDNSHDNIARIGQSGDGHIGRIYQNNNTANSEAYIEQYPSEQANNALIQQTNQSSGTARITQNQNSFGGGSGANLAEVFQGSNAFSLSGGNYTLITQENANNISRNQQLGTNNVAIISQTGNGNIVEGLGGDPIARQIGSANQLHVTQSSLGGPGNVAHVSQLGTGNVAIISQVSQVSN</sequence>
<keyword evidence="2" id="KW-1185">Reference proteome</keyword>
<evidence type="ECO:0000313" key="1">
    <source>
        <dbReference type="EMBL" id="AUD05184.1"/>
    </source>
</evidence>
<proteinExistence type="predicted"/>
<gene>
    <name evidence="1" type="ORF">CWM47_27070</name>
</gene>
<dbReference type="EMBL" id="CP025096">
    <property type="protein sequence ID" value="AUD05184.1"/>
    <property type="molecule type" value="Genomic_DNA"/>
</dbReference>